<feature type="domain" description="C1q" evidence="5">
    <location>
        <begin position="41"/>
        <end position="174"/>
    </location>
</feature>
<feature type="signal peptide" evidence="4">
    <location>
        <begin position="1"/>
        <end position="18"/>
    </location>
</feature>
<dbReference type="Proteomes" id="UP000683360">
    <property type="component" value="Unassembled WGS sequence"/>
</dbReference>
<evidence type="ECO:0000313" key="6">
    <source>
        <dbReference type="EMBL" id="CAG2227914.1"/>
    </source>
</evidence>
<evidence type="ECO:0000256" key="4">
    <source>
        <dbReference type="SAM" id="SignalP"/>
    </source>
</evidence>
<dbReference type="EMBL" id="CAJPWZ010001982">
    <property type="protein sequence ID" value="CAG2227914.1"/>
    <property type="molecule type" value="Genomic_DNA"/>
</dbReference>
<dbReference type="PANTHER" id="PTHR22923:SF102">
    <property type="entry name" value="CEREBELLIN 13-RELATED"/>
    <property type="match status" value="1"/>
</dbReference>
<dbReference type="PROSITE" id="PS50871">
    <property type="entry name" value="C1Q"/>
    <property type="match status" value="1"/>
</dbReference>
<dbReference type="GO" id="GO:0005576">
    <property type="term" value="C:extracellular region"/>
    <property type="evidence" value="ECO:0007669"/>
    <property type="project" value="UniProtKB-SubCell"/>
</dbReference>
<dbReference type="OrthoDB" id="6077686at2759"/>
<organism evidence="6 7">
    <name type="scientific">Mytilus edulis</name>
    <name type="common">Blue mussel</name>
    <dbReference type="NCBI Taxonomy" id="6550"/>
    <lineage>
        <taxon>Eukaryota</taxon>
        <taxon>Metazoa</taxon>
        <taxon>Spiralia</taxon>
        <taxon>Lophotrochozoa</taxon>
        <taxon>Mollusca</taxon>
        <taxon>Bivalvia</taxon>
        <taxon>Autobranchia</taxon>
        <taxon>Pteriomorphia</taxon>
        <taxon>Mytilida</taxon>
        <taxon>Mytiloidea</taxon>
        <taxon>Mytilidae</taxon>
        <taxon>Mytilinae</taxon>
        <taxon>Mytilus</taxon>
    </lineage>
</organism>
<keyword evidence="7" id="KW-1185">Reference proteome</keyword>
<evidence type="ECO:0000256" key="1">
    <source>
        <dbReference type="ARBA" id="ARBA00004613"/>
    </source>
</evidence>
<dbReference type="InterPro" id="IPR008983">
    <property type="entry name" value="Tumour_necrosis_fac-like_dom"/>
</dbReference>
<reference evidence="6" key="1">
    <citation type="submission" date="2021-03" db="EMBL/GenBank/DDBJ databases">
        <authorList>
            <person name="Bekaert M."/>
        </authorList>
    </citation>
    <scope>NUCLEOTIDE SEQUENCE</scope>
</reference>
<sequence>MYVKILSVILISFNLIHARNCEVTKLRDCCCDASRDLSNNVKEETVAFTAITTYRKALTKGPIIYDRIVTNVGKAYSARSGIFRAPVPGVYSFFFSLMGLHSNHIYMYLYKNHVEVTRLYIGGKGRHEVSSNTVYLTLKKGDEVYTKGTEGEKLYADEPYNLFSGVLIKAGNFN</sequence>
<protein>
    <submittedName>
        <fullName evidence="6">C1QL</fullName>
    </submittedName>
</protein>
<evidence type="ECO:0000259" key="5">
    <source>
        <dbReference type="PROSITE" id="PS50871"/>
    </source>
</evidence>
<keyword evidence="3 4" id="KW-0732">Signal</keyword>
<comment type="subcellular location">
    <subcellularLocation>
        <location evidence="1">Secreted</location>
    </subcellularLocation>
</comment>
<keyword evidence="2" id="KW-0964">Secreted</keyword>
<dbReference type="PRINTS" id="PR00007">
    <property type="entry name" value="COMPLEMNTC1Q"/>
</dbReference>
<dbReference type="SUPFAM" id="SSF49842">
    <property type="entry name" value="TNF-like"/>
    <property type="match status" value="1"/>
</dbReference>
<dbReference type="InterPro" id="IPR050822">
    <property type="entry name" value="Cerebellin_Synaptic_Org"/>
</dbReference>
<gene>
    <name evidence="6" type="ORF">MEDL_40910</name>
</gene>
<proteinExistence type="predicted"/>
<evidence type="ECO:0000256" key="2">
    <source>
        <dbReference type="ARBA" id="ARBA00022525"/>
    </source>
</evidence>
<dbReference type="Gene3D" id="2.60.120.40">
    <property type="match status" value="1"/>
</dbReference>
<name>A0A8S3T852_MYTED</name>
<comment type="caution">
    <text evidence="6">The sequence shown here is derived from an EMBL/GenBank/DDBJ whole genome shotgun (WGS) entry which is preliminary data.</text>
</comment>
<dbReference type="AlphaFoldDB" id="A0A8S3T852"/>
<feature type="chain" id="PRO_5035767476" evidence="4">
    <location>
        <begin position="19"/>
        <end position="174"/>
    </location>
</feature>
<dbReference type="PANTHER" id="PTHR22923">
    <property type="entry name" value="CEREBELLIN-RELATED"/>
    <property type="match status" value="1"/>
</dbReference>
<dbReference type="InterPro" id="IPR001073">
    <property type="entry name" value="C1q_dom"/>
</dbReference>
<dbReference type="SMART" id="SM00110">
    <property type="entry name" value="C1Q"/>
    <property type="match status" value="1"/>
</dbReference>
<dbReference type="Pfam" id="PF00386">
    <property type="entry name" value="C1q"/>
    <property type="match status" value="1"/>
</dbReference>
<evidence type="ECO:0000313" key="7">
    <source>
        <dbReference type="Proteomes" id="UP000683360"/>
    </source>
</evidence>
<evidence type="ECO:0000256" key="3">
    <source>
        <dbReference type="ARBA" id="ARBA00022729"/>
    </source>
</evidence>
<accession>A0A8S3T852</accession>